<gene>
    <name evidence="1" type="ORF">ACFFJH_07670</name>
</gene>
<dbReference type="EMBL" id="JBHLXJ010000008">
    <property type="protein sequence ID" value="MFC0349682.1"/>
    <property type="molecule type" value="Genomic_DNA"/>
</dbReference>
<evidence type="ECO:0000313" key="1">
    <source>
        <dbReference type="EMBL" id="MFC0349682.1"/>
    </source>
</evidence>
<dbReference type="SUPFAM" id="SSF49899">
    <property type="entry name" value="Concanavalin A-like lectins/glucanases"/>
    <property type="match status" value="1"/>
</dbReference>
<proteinExistence type="predicted"/>
<dbReference type="InterPro" id="IPR013320">
    <property type="entry name" value="ConA-like_dom_sf"/>
</dbReference>
<dbReference type="Proteomes" id="UP001589844">
    <property type="component" value="Unassembled WGS sequence"/>
</dbReference>
<organism evidence="1 2">
    <name type="scientific">Undibacterium danionis</name>
    <dbReference type="NCBI Taxonomy" id="1812100"/>
    <lineage>
        <taxon>Bacteria</taxon>
        <taxon>Pseudomonadati</taxon>
        <taxon>Pseudomonadota</taxon>
        <taxon>Betaproteobacteria</taxon>
        <taxon>Burkholderiales</taxon>
        <taxon>Oxalobacteraceae</taxon>
        <taxon>Undibacterium</taxon>
    </lineage>
</organism>
<evidence type="ECO:0000313" key="2">
    <source>
        <dbReference type="Proteomes" id="UP001589844"/>
    </source>
</evidence>
<accession>A0ABV6ICY0</accession>
<dbReference type="RefSeq" id="WP_390211433.1">
    <property type="nucleotide sequence ID" value="NZ_JBHLXJ010000008.1"/>
</dbReference>
<dbReference type="Pfam" id="PF13385">
    <property type="entry name" value="Laminin_G_3"/>
    <property type="match status" value="1"/>
</dbReference>
<dbReference type="Gene3D" id="2.60.120.200">
    <property type="match status" value="1"/>
</dbReference>
<dbReference type="InterPro" id="IPR013783">
    <property type="entry name" value="Ig-like_fold"/>
</dbReference>
<name>A0ABV6ICY0_9BURK</name>
<comment type="caution">
    <text evidence="1">The sequence shown here is derived from an EMBL/GenBank/DDBJ whole genome shotgun (WGS) entry which is preliminary data.</text>
</comment>
<sequence>MSKDYSLLPIAARLPLTGSAGDTVKMYTPCRINVGMWVRDGCDFSASSGRFGGSGLQFSTTTNRLYFREGFIGDDVSGGDFTVSFFFRTTTVARAYQTLAGIDSSNSIGLKLAQICFYASGAYQITGPTITANTWYHVALCKIGSTTTLYLNGVGTSVSRSLKLLVKYIGGNNSSSEGFAGDISEFTYANKALYSANFTPPSAAMSLDLFDESMSVNRNVGLLVRGYVASARKFGHIPVSRVMKGLAFGYARIVGTVKEAHLPSDLPLSRRVRLYRKADGQLIDETWSDAAGNYAFTNLAIQKYYVVAFDHTDNYNAVIKDSITPVL</sequence>
<reference evidence="1 2" key="1">
    <citation type="submission" date="2024-09" db="EMBL/GenBank/DDBJ databases">
        <authorList>
            <person name="Sun Q."/>
            <person name="Mori K."/>
        </authorList>
    </citation>
    <scope>NUCLEOTIDE SEQUENCE [LARGE SCALE GENOMIC DNA]</scope>
    <source>
        <strain evidence="1 2">CCM 8677</strain>
    </source>
</reference>
<keyword evidence="2" id="KW-1185">Reference proteome</keyword>
<protein>
    <submittedName>
        <fullName evidence="1">LamG-like jellyroll fold domain-containing protein</fullName>
    </submittedName>
</protein>
<dbReference type="Gene3D" id="2.60.40.10">
    <property type="entry name" value="Immunoglobulins"/>
    <property type="match status" value="1"/>
</dbReference>